<evidence type="ECO:0000313" key="2">
    <source>
        <dbReference type="EMBL" id="THU91075.1"/>
    </source>
</evidence>
<dbReference type="AlphaFoldDB" id="A0A4V4HEH8"/>
<feature type="compositionally biased region" description="Polar residues" evidence="1">
    <location>
        <begin position="81"/>
        <end position="91"/>
    </location>
</feature>
<evidence type="ECO:0000256" key="1">
    <source>
        <dbReference type="SAM" id="MobiDB-lite"/>
    </source>
</evidence>
<name>A0A4V4HEH8_DENBC</name>
<evidence type="ECO:0000313" key="3">
    <source>
        <dbReference type="Proteomes" id="UP000297245"/>
    </source>
</evidence>
<feature type="region of interest" description="Disordered" evidence="1">
    <location>
        <begin position="75"/>
        <end position="97"/>
    </location>
</feature>
<organism evidence="2 3">
    <name type="scientific">Dendrothele bispora (strain CBS 962.96)</name>
    <dbReference type="NCBI Taxonomy" id="1314807"/>
    <lineage>
        <taxon>Eukaryota</taxon>
        <taxon>Fungi</taxon>
        <taxon>Dikarya</taxon>
        <taxon>Basidiomycota</taxon>
        <taxon>Agaricomycotina</taxon>
        <taxon>Agaricomycetes</taxon>
        <taxon>Agaricomycetidae</taxon>
        <taxon>Agaricales</taxon>
        <taxon>Agaricales incertae sedis</taxon>
        <taxon>Dendrothele</taxon>
    </lineage>
</organism>
<gene>
    <name evidence="2" type="ORF">K435DRAFT_863720</name>
</gene>
<protein>
    <submittedName>
        <fullName evidence="2">Uncharacterized protein</fullName>
    </submittedName>
</protein>
<dbReference type="Proteomes" id="UP000297245">
    <property type="component" value="Unassembled WGS sequence"/>
</dbReference>
<dbReference type="EMBL" id="ML179316">
    <property type="protein sequence ID" value="THU91075.1"/>
    <property type="molecule type" value="Genomic_DNA"/>
</dbReference>
<keyword evidence="3" id="KW-1185">Reference proteome</keyword>
<reference evidence="2 3" key="1">
    <citation type="journal article" date="2019" name="Nat. Ecol. Evol.">
        <title>Megaphylogeny resolves global patterns of mushroom evolution.</title>
        <authorList>
            <person name="Varga T."/>
            <person name="Krizsan K."/>
            <person name="Foldi C."/>
            <person name="Dima B."/>
            <person name="Sanchez-Garcia M."/>
            <person name="Sanchez-Ramirez S."/>
            <person name="Szollosi G.J."/>
            <person name="Szarkandi J.G."/>
            <person name="Papp V."/>
            <person name="Albert L."/>
            <person name="Andreopoulos W."/>
            <person name="Angelini C."/>
            <person name="Antonin V."/>
            <person name="Barry K.W."/>
            <person name="Bougher N.L."/>
            <person name="Buchanan P."/>
            <person name="Buyck B."/>
            <person name="Bense V."/>
            <person name="Catcheside P."/>
            <person name="Chovatia M."/>
            <person name="Cooper J."/>
            <person name="Damon W."/>
            <person name="Desjardin D."/>
            <person name="Finy P."/>
            <person name="Geml J."/>
            <person name="Haridas S."/>
            <person name="Hughes K."/>
            <person name="Justo A."/>
            <person name="Karasinski D."/>
            <person name="Kautmanova I."/>
            <person name="Kiss B."/>
            <person name="Kocsube S."/>
            <person name="Kotiranta H."/>
            <person name="LaButti K.M."/>
            <person name="Lechner B.E."/>
            <person name="Liimatainen K."/>
            <person name="Lipzen A."/>
            <person name="Lukacs Z."/>
            <person name="Mihaltcheva S."/>
            <person name="Morgado L.N."/>
            <person name="Niskanen T."/>
            <person name="Noordeloos M.E."/>
            <person name="Ohm R.A."/>
            <person name="Ortiz-Santana B."/>
            <person name="Ovrebo C."/>
            <person name="Racz N."/>
            <person name="Riley R."/>
            <person name="Savchenko A."/>
            <person name="Shiryaev A."/>
            <person name="Soop K."/>
            <person name="Spirin V."/>
            <person name="Szebenyi C."/>
            <person name="Tomsovsky M."/>
            <person name="Tulloss R.E."/>
            <person name="Uehling J."/>
            <person name="Grigoriev I.V."/>
            <person name="Vagvolgyi C."/>
            <person name="Papp T."/>
            <person name="Martin F.M."/>
            <person name="Miettinen O."/>
            <person name="Hibbett D.S."/>
            <person name="Nagy L.G."/>
        </authorList>
    </citation>
    <scope>NUCLEOTIDE SEQUENCE [LARGE SCALE GENOMIC DNA]</scope>
    <source>
        <strain evidence="2 3">CBS 962.96</strain>
    </source>
</reference>
<proteinExistence type="predicted"/>
<sequence length="471" mass="54942">MPPPDSVPQYFDDAVVRITNDDGSFLLLIPRSHSFPVELVELSAAEAPDLFSNPGPTVPQPTSCSLCSHHSERPCPRLRSLSPTPSDTSDNSLPLLVTPVPSSPSLSDVMNFLARPDTPLPPYELPPSYSSVGLTSTSFVQLTPLTYSLNEVETACLEGYEYEMRQMDLYYKALGNSVWMPHTPFHTPYPRIRLSFLKHSADNFGFYRSEDLFYLRLLIGRNRYDSLLAVEHESKSWLDPLPMVDYRRFDLCMRYVFEETVTCVFGEEEYTFPCIIYVYVRDWNLTWNDFARHQLFGSIPDRYGEGGDGPFSVERFRLWSKQFIVEEVGEEQFRVMHRRGIKRRGMGLPVSEQRARLEEDLTDYWWKNRHLWKFSRDGFGGLARTLIPSLTRYWFLDQERRMDWVYEKRFPFWSHRPLNMRPGVPLRYNMFSSTPISYLPGRGPIFLRTPDTDYDYASFDNPFGIPLYRSD</sequence>
<accession>A0A4V4HEH8</accession>
<dbReference type="OrthoDB" id="2834661at2759"/>